<dbReference type="EMBL" id="CAXLJM020000051">
    <property type="protein sequence ID" value="CAL8115864.1"/>
    <property type="molecule type" value="Genomic_DNA"/>
</dbReference>
<name>A0ABP1R040_9HEXA</name>
<evidence type="ECO:0000256" key="5">
    <source>
        <dbReference type="RuleBase" id="RU361177"/>
    </source>
</evidence>
<dbReference type="PANTHER" id="PTHR42877">
    <property type="entry name" value="L-ORNITHINE N(5)-MONOOXYGENASE-RELATED"/>
    <property type="match status" value="1"/>
</dbReference>
<accession>A0ABP1R040</accession>
<evidence type="ECO:0000256" key="3">
    <source>
        <dbReference type="ARBA" id="ARBA00022827"/>
    </source>
</evidence>
<proteinExistence type="inferred from homology"/>
<dbReference type="InterPro" id="IPR000960">
    <property type="entry name" value="Flavin_mOase"/>
</dbReference>
<keyword evidence="3 5" id="KW-0274">FAD</keyword>
<dbReference type="PANTHER" id="PTHR42877:SF4">
    <property type="entry name" value="FAD_NAD(P)-BINDING DOMAIN-CONTAINING PROTEIN-RELATED"/>
    <property type="match status" value="1"/>
</dbReference>
<dbReference type="SUPFAM" id="SSF51905">
    <property type="entry name" value="FAD/NAD(P)-binding domain"/>
    <property type="match status" value="1"/>
</dbReference>
<evidence type="ECO:0000256" key="1">
    <source>
        <dbReference type="ARBA" id="ARBA00010139"/>
    </source>
</evidence>
<evidence type="ECO:0000256" key="4">
    <source>
        <dbReference type="ARBA" id="ARBA00023002"/>
    </source>
</evidence>
<dbReference type="EC" id="1.-.-.-" evidence="5"/>
<comment type="similarity">
    <text evidence="5">Belongs to the FMO family.</text>
</comment>
<dbReference type="Pfam" id="PF00743">
    <property type="entry name" value="FMO-like"/>
    <property type="match status" value="1"/>
</dbReference>
<evidence type="ECO:0000313" key="6">
    <source>
        <dbReference type="EMBL" id="CAL8115864.1"/>
    </source>
</evidence>
<protein>
    <recommendedName>
        <fullName evidence="5">Flavin-containing monooxygenase</fullName>
        <ecNumber evidence="5">1.-.-.-</ecNumber>
    </recommendedName>
</protein>
<comment type="caution">
    <text evidence="6">The sequence shown here is derived from an EMBL/GenBank/DDBJ whole genome shotgun (WGS) entry which is preliminary data.</text>
</comment>
<keyword evidence="7" id="KW-1185">Reference proteome</keyword>
<comment type="similarity">
    <text evidence="1">Belongs to the FAD-binding monooxygenase family.</text>
</comment>
<reference evidence="6 7" key="1">
    <citation type="submission" date="2024-08" db="EMBL/GenBank/DDBJ databases">
        <authorList>
            <person name="Cucini C."/>
            <person name="Frati F."/>
        </authorList>
    </citation>
    <scope>NUCLEOTIDE SEQUENCE [LARGE SCALE GENOMIC DNA]</scope>
</reference>
<keyword evidence="5" id="KW-0503">Monooxygenase</keyword>
<dbReference type="PRINTS" id="PR00370">
    <property type="entry name" value="FMOXYGENASE"/>
</dbReference>
<keyword evidence="2 5" id="KW-0285">Flavoprotein</keyword>
<sequence>MQELSTSWPKVCIVGAGPAGICAAAQLKTLLGITDMVIFDTNNEVGGTWLVNTYPGCACDVPSHLYSFSFSPKSDWSSFYSPQSEILDYLRDVAKKYDLYPHISFNTTVKTMVWKEAVSKWFVEYAPNGTDDVTGKFFDVIINASGILREPRTPKKFLDFKGTIIHTARWNDEVDLAEKVVGIVGTGSSGIQVVPEIVDKVKQLFVFQRTAPYMIPRAQFKYPETVKWAFENIPTLRWSHRASLFYIQEILFLAFRHNSVATFMASSLCRFQRWFQINSDELREKVTPTFALGNKRTMVSSDFYPTLQKTNVELVTENIDKVTNQSIITVDGKEFPLDVLIMATGFHSQNYFAPITVVGEGSVNLMDLWKEQGPQTYLGVMSHTAPNFFTILGPHSGSAHNSMIFMIESQVLWMTKALSYMKDNRANYIRVTSDAEKEFMKLLERKLANMVWGNDNASNWYKDDNGRVTALWPSHLVSFWHNSRTFVPELFDVKKVDSDKEYNLNDNL</sequence>
<dbReference type="Gene3D" id="3.50.50.60">
    <property type="entry name" value="FAD/NAD(P)-binding domain"/>
    <property type="match status" value="2"/>
</dbReference>
<comment type="cofactor">
    <cofactor evidence="5">
        <name>FAD</name>
        <dbReference type="ChEBI" id="CHEBI:57692"/>
    </cofactor>
</comment>
<gene>
    <name evidence="6" type="ORF">ODALV1_LOCUS17044</name>
</gene>
<evidence type="ECO:0000313" key="7">
    <source>
        <dbReference type="Proteomes" id="UP001642540"/>
    </source>
</evidence>
<dbReference type="InterPro" id="IPR051209">
    <property type="entry name" value="FAD-bind_Monooxygenase_sf"/>
</dbReference>
<evidence type="ECO:0000256" key="2">
    <source>
        <dbReference type="ARBA" id="ARBA00022630"/>
    </source>
</evidence>
<keyword evidence="4 5" id="KW-0560">Oxidoreductase</keyword>
<dbReference type="InterPro" id="IPR036188">
    <property type="entry name" value="FAD/NAD-bd_sf"/>
</dbReference>
<organism evidence="6 7">
    <name type="scientific">Orchesella dallaii</name>
    <dbReference type="NCBI Taxonomy" id="48710"/>
    <lineage>
        <taxon>Eukaryota</taxon>
        <taxon>Metazoa</taxon>
        <taxon>Ecdysozoa</taxon>
        <taxon>Arthropoda</taxon>
        <taxon>Hexapoda</taxon>
        <taxon>Collembola</taxon>
        <taxon>Entomobryomorpha</taxon>
        <taxon>Entomobryoidea</taxon>
        <taxon>Orchesellidae</taxon>
        <taxon>Orchesellinae</taxon>
        <taxon>Orchesella</taxon>
    </lineage>
</organism>
<dbReference type="Proteomes" id="UP001642540">
    <property type="component" value="Unassembled WGS sequence"/>
</dbReference>
<dbReference type="InterPro" id="IPR020946">
    <property type="entry name" value="Flavin_mOase-like"/>
</dbReference>